<dbReference type="OrthoDB" id="3256525at2759"/>
<name>A0A4S4MX83_9APHY</name>
<dbReference type="Proteomes" id="UP000308730">
    <property type="component" value="Unassembled WGS sequence"/>
</dbReference>
<keyword evidence="3" id="KW-1185">Reference proteome</keyword>
<feature type="region of interest" description="Disordered" evidence="1">
    <location>
        <begin position="628"/>
        <end position="648"/>
    </location>
</feature>
<comment type="caution">
    <text evidence="2">The sequence shown here is derived from an EMBL/GenBank/DDBJ whole genome shotgun (WGS) entry which is preliminary data.</text>
</comment>
<dbReference type="EMBL" id="SGPM01000075">
    <property type="protein sequence ID" value="THH30595.1"/>
    <property type="molecule type" value="Genomic_DNA"/>
</dbReference>
<feature type="compositionally biased region" description="Acidic residues" evidence="1">
    <location>
        <begin position="629"/>
        <end position="648"/>
    </location>
</feature>
<evidence type="ECO:0000313" key="3">
    <source>
        <dbReference type="Proteomes" id="UP000308730"/>
    </source>
</evidence>
<dbReference type="InterPro" id="IPR032675">
    <property type="entry name" value="LRR_dom_sf"/>
</dbReference>
<feature type="region of interest" description="Disordered" evidence="1">
    <location>
        <begin position="582"/>
        <end position="616"/>
    </location>
</feature>
<evidence type="ECO:0000313" key="2">
    <source>
        <dbReference type="EMBL" id="THH30595.1"/>
    </source>
</evidence>
<sequence>MRSKDFFTRPTMRVTAPRTRLTKESLRLVFQYYQGTSLDDFLSLDRPYADNLSPPRRTFQAAFPEAHFRPWLTEFFLEYLIIRIPEQYDFARRTIKGNTSLGRHVRGLRLEYGLYDSSLDELLRVATSLRYLVVSIAVAKEMAATSYSMRSNARHLVLDFATEVEPVNNSEMLIKDAIFRDLPQWQNLERIDFGRRNLGSFFKRGAVVHFPLSLRKVSVSFLTLDPEWVGGSCVSTILGSLSALPNLQTIYCRDEYNPEALRGVVIPAGTPAKLRFAGGISLQDIYDAEARVRRYFQAHGNATKIPGDVWEHIFNIATRNYPFDLNTSDFVAPKEEMYYHNTNATRRNIILVSRWFHDLSSKNLYNVPIITSRGARRKVNSLMATVQSNSARAKEVRVLHWIPKAAPRHRFNTILDNLVHLDQTFRISSQQFKGTDGASRRANMQTLALAGFIDAGEKITTDFFNDFRNLHSLTLRYVDVEFRHRHVLLADDKSQFWDKLPQLTHLKVVDSSNWVFEMLSNMRLPNLKKLELDRNYSQAVLKFMKRHGNSLEVLTVANVAHYDSEWDTPYDRTGMNRGHKYTGADVGMDEHANTNPIDARDTERIHASAPDSDDASEDVLENLNADVFSWDDDSDSDEDGDDNEPGDDEYWDLFVERFPFEALPNLQTICMKELRWPNSWYVIHAALHFHSQVC</sequence>
<evidence type="ECO:0000256" key="1">
    <source>
        <dbReference type="SAM" id="MobiDB-lite"/>
    </source>
</evidence>
<feature type="compositionally biased region" description="Basic and acidic residues" evidence="1">
    <location>
        <begin position="588"/>
        <end position="606"/>
    </location>
</feature>
<gene>
    <name evidence="2" type="ORF">EUX98_g3607</name>
</gene>
<organism evidence="2 3">
    <name type="scientific">Antrodiella citrinella</name>
    <dbReference type="NCBI Taxonomy" id="2447956"/>
    <lineage>
        <taxon>Eukaryota</taxon>
        <taxon>Fungi</taxon>
        <taxon>Dikarya</taxon>
        <taxon>Basidiomycota</taxon>
        <taxon>Agaricomycotina</taxon>
        <taxon>Agaricomycetes</taxon>
        <taxon>Polyporales</taxon>
        <taxon>Steccherinaceae</taxon>
        <taxon>Antrodiella</taxon>
    </lineage>
</organism>
<dbReference type="Gene3D" id="3.80.10.10">
    <property type="entry name" value="Ribonuclease Inhibitor"/>
    <property type="match status" value="1"/>
</dbReference>
<reference evidence="2 3" key="1">
    <citation type="submission" date="2019-02" db="EMBL/GenBank/DDBJ databases">
        <title>Genome sequencing of the rare red list fungi Antrodiella citrinella (Flaviporus citrinellus).</title>
        <authorList>
            <person name="Buettner E."/>
            <person name="Kellner H."/>
        </authorList>
    </citation>
    <scope>NUCLEOTIDE SEQUENCE [LARGE SCALE GENOMIC DNA]</scope>
    <source>
        <strain evidence="2 3">DSM 108506</strain>
    </source>
</reference>
<dbReference type="SUPFAM" id="SSF52058">
    <property type="entry name" value="L domain-like"/>
    <property type="match status" value="1"/>
</dbReference>
<proteinExistence type="predicted"/>
<accession>A0A4S4MX83</accession>
<dbReference type="AlphaFoldDB" id="A0A4S4MX83"/>
<protein>
    <submittedName>
        <fullName evidence="2">Uncharacterized protein</fullName>
    </submittedName>
</protein>